<proteinExistence type="predicted"/>
<dbReference type="SUPFAM" id="SSF53335">
    <property type="entry name" value="S-adenosyl-L-methionine-dependent methyltransferases"/>
    <property type="match status" value="1"/>
</dbReference>
<dbReference type="GO" id="GO:0032259">
    <property type="term" value="P:methylation"/>
    <property type="evidence" value="ECO:0007669"/>
    <property type="project" value="UniProtKB-KW"/>
</dbReference>
<dbReference type="Proteomes" id="UP000249557">
    <property type="component" value="Unassembled WGS sequence"/>
</dbReference>
<dbReference type="AlphaFoldDB" id="A0A2W5BW63"/>
<gene>
    <name evidence="3" type="ORF">DI626_04165</name>
</gene>
<sequence length="293" mass="32763">MQHVFDRGQIARQRSRFRSSETGDRYFLFDWTMREITDRLSIVRRDFPVCLTIGGRGKAAAFADHATQTYITLDASASVLPPQNGIVAEEDFLPVAKQSIDLAVSVLSLHTVNDLPGALLQIRESLKPDGLFLAGMFGGETLRELRECLYEAEIELRGRVSPRVAPFADKPQMGTLMQRAGFALPVVDSEILTVTYDNIFALMHDLRTMGEANAVRERTKYFTPRSVFLRAGELYAARHADPDGRIRASFEIIFLLGWAPHETQQKPLRPGSAQTRLADFLGTEEIGTGEKPH</sequence>
<dbReference type="PANTHER" id="PTHR13090">
    <property type="entry name" value="ARGININE-HYDROXYLASE NDUFAF5, MITOCHONDRIAL"/>
    <property type="match status" value="1"/>
</dbReference>
<evidence type="ECO:0000313" key="4">
    <source>
        <dbReference type="Proteomes" id="UP000249557"/>
    </source>
</evidence>
<keyword evidence="1 3" id="KW-0489">Methyltransferase</keyword>
<name>A0A2W5BW63_9BACT</name>
<accession>A0A2W5BW63</accession>
<dbReference type="Pfam" id="PF13489">
    <property type="entry name" value="Methyltransf_23"/>
    <property type="match status" value="1"/>
</dbReference>
<protein>
    <submittedName>
        <fullName evidence="3">SAM-dependent methyltransferase</fullName>
    </submittedName>
</protein>
<comment type="caution">
    <text evidence="3">The sequence shown here is derived from an EMBL/GenBank/DDBJ whole genome shotgun (WGS) entry which is preliminary data.</text>
</comment>
<organism evidence="3 4">
    <name type="scientific">Micavibrio aeruginosavorus</name>
    <dbReference type="NCBI Taxonomy" id="349221"/>
    <lineage>
        <taxon>Bacteria</taxon>
        <taxon>Pseudomonadati</taxon>
        <taxon>Bdellovibrionota</taxon>
        <taxon>Bdellovibrionia</taxon>
        <taxon>Bdellovibrionales</taxon>
        <taxon>Pseudobdellovibrionaceae</taxon>
        <taxon>Micavibrio</taxon>
    </lineage>
</organism>
<dbReference type="InterPro" id="IPR029063">
    <property type="entry name" value="SAM-dependent_MTases_sf"/>
</dbReference>
<dbReference type="Gene3D" id="3.40.50.150">
    <property type="entry name" value="Vaccinia Virus protein VP39"/>
    <property type="match status" value="1"/>
</dbReference>
<dbReference type="EMBL" id="QFNK01000061">
    <property type="protein sequence ID" value="PZO87351.1"/>
    <property type="molecule type" value="Genomic_DNA"/>
</dbReference>
<keyword evidence="2 3" id="KW-0808">Transferase</keyword>
<dbReference type="GO" id="GO:0008168">
    <property type="term" value="F:methyltransferase activity"/>
    <property type="evidence" value="ECO:0007669"/>
    <property type="project" value="UniProtKB-KW"/>
</dbReference>
<evidence type="ECO:0000256" key="1">
    <source>
        <dbReference type="ARBA" id="ARBA00022603"/>
    </source>
</evidence>
<dbReference type="PANTHER" id="PTHR13090:SF1">
    <property type="entry name" value="ARGININE-HYDROXYLASE NDUFAF5, MITOCHONDRIAL"/>
    <property type="match status" value="1"/>
</dbReference>
<evidence type="ECO:0000256" key="2">
    <source>
        <dbReference type="ARBA" id="ARBA00022679"/>
    </source>
</evidence>
<evidence type="ECO:0000313" key="3">
    <source>
        <dbReference type="EMBL" id="PZO87351.1"/>
    </source>
</evidence>
<reference evidence="3 4" key="1">
    <citation type="submission" date="2017-08" db="EMBL/GenBank/DDBJ databases">
        <title>Infants hospitalized years apart are colonized by the same room-sourced microbial strains.</title>
        <authorList>
            <person name="Brooks B."/>
            <person name="Olm M.R."/>
            <person name="Firek B.A."/>
            <person name="Baker R."/>
            <person name="Thomas B.C."/>
            <person name="Morowitz M.J."/>
            <person name="Banfield J.F."/>
        </authorList>
    </citation>
    <scope>NUCLEOTIDE SEQUENCE [LARGE SCALE GENOMIC DNA]</scope>
    <source>
        <strain evidence="3">S2_018_000_R2_104</strain>
    </source>
</reference>
<dbReference type="InterPro" id="IPR050602">
    <property type="entry name" value="Malonyl-ACP_OMT"/>
</dbReference>